<proteinExistence type="predicted"/>
<feature type="compositionally biased region" description="Low complexity" evidence="1">
    <location>
        <begin position="21"/>
        <end position="32"/>
    </location>
</feature>
<dbReference type="PANTHER" id="PTHR17630">
    <property type="entry name" value="DIENELACTONE HYDROLASE"/>
    <property type="match status" value="1"/>
</dbReference>
<gene>
    <name evidence="3" type="ORF">SEPCBS119000_003514</name>
</gene>
<reference evidence="3 4" key="1">
    <citation type="submission" date="2024-01" db="EMBL/GenBank/DDBJ databases">
        <authorList>
            <person name="Allen C."/>
            <person name="Tagirdzhanova G."/>
        </authorList>
    </citation>
    <scope>NUCLEOTIDE SEQUENCE [LARGE SCALE GENOMIC DNA]</scope>
    <source>
        <strain evidence="3 4">CBS 119000</strain>
    </source>
</reference>
<organism evidence="3 4">
    <name type="scientific">Sporothrix epigloea</name>
    <dbReference type="NCBI Taxonomy" id="1892477"/>
    <lineage>
        <taxon>Eukaryota</taxon>
        <taxon>Fungi</taxon>
        <taxon>Dikarya</taxon>
        <taxon>Ascomycota</taxon>
        <taxon>Pezizomycotina</taxon>
        <taxon>Sordariomycetes</taxon>
        <taxon>Sordariomycetidae</taxon>
        <taxon>Ophiostomatales</taxon>
        <taxon>Ophiostomataceae</taxon>
        <taxon>Sporothrix</taxon>
    </lineage>
</organism>
<evidence type="ECO:0000259" key="2">
    <source>
        <dbReference type="Pfam" id="PF01738"/>
    </source>
</evidence>
<feature type="region of interest" description="Disordered" evidence="1">
    <location>
        <begin position="1"/>
        <end position="54"/>
    </location>
</feature>
<dbReference type="InterPro" id="IPR029058">
    <property type="entry name" value="AB_hydrolase_fold"/>
</dbReference>
<dbReference type="PANTHER" id="PTHR17630:SF80">
    <property type="entry name" value="DIENELACTONE HYDROLASE DOMAIN-CONTAINING PROTEIN"/>
    <property type="match status" value="1"/>
</dbReference>
<keyword evidence="4" id="KW-1185">Reference proteome</keyword>
<sequence length="364" mass="38524">MADADVATRAPESDAAEDRIASSPATPTPEAALGSTSAHTNKGDAASASAGPKLCDNCVTDRPTPIERQPAKSFGAPADLHVNQHRLQVYISKPSDYPHASARLLLLLTGGTGMLSTNNQIQADMYADEGFVVVMPDLFGGDVAPNAATIAEAQDEEGAGGPSFLDLFKIKAVETAKSFMIDMWLARHTEAKVLPLLYRVLDAARDEFADALSSGGGVYAAGYCFGGRYVLLLAGDKTASTATPMADTQDVGGSTNANANATIRQQSPLIKTGVIAHATLVSPDDFKGLQVPISMVCVESDPMFPDAVRMAGEDYMSEHNIEHEVHVYPGVPHGFAVVGDYADESIQRAQATAFDQMLKWLKTH</sequence>
<dbReference type="Pfam" id="PF01738">
    <property type="entry name" value="DLH"/>
    <property type="match status" value="1"/>
</dbReference>
<evidence type="ECO:0000313" key="4">
    <source>
        <dbReference type="Proteomes" id="UP001642502"/>
    </source>
</evidence>
<dbReference type="InterPro" id="IPR002925">
    <property type="entry name" value="Dienelactn_hydro"/>
</dbReference>
<protein>
    <recommendedName>
        <fullName evidence="2">Dienelactone hydrolase domain-containing protein</fullName>
    </recommendedName>
</protein>
<evidence type="ECO:0000256" key="1">
    <source>
        <dbReference type="SAM" id="MobiDB-lite"/>
    </source>
</evidence>
<dbReference type="EMBL" id="CAWUON010000046">
    <property type="protein sequence ID" value="CAK7269329.1"/>
    <property type="molecule type" value="Genomic_DNA"/>
</dbReference>
<evidence type="ECO:0000313" key="3">
    <source>
        <dbReference type="EMBL" id="CAK7269329.1"/>
    </source>
</evidence>
<dbReference type="Gene3D" id="3.40.50.1820">
    <property type="entry name" value="alpha/beta hydrolase"/>
    <property type="match status" value="1"/>
</dbReference>
<dbReference type="Proteomes" id="UP001642502">
    <property type="component" value="Unassembled WGS sequence"/>
</dbReference>
<name>A0ABP0DM19_9PEZI</name>
<feature type="domain" description="Dienelactone hydrolase" evidence="2">
    <location>
        <begin position="120"/>
        <end position="364"/>
    </location>
</feature>
<dbReference type="SUPFAM" id="SSF53474">
    <property type="entry name" value="alpha/beta-Hydrolases"/>
    <property type="match status" value="1"/>
</dbReference>
<accession>A0ABP0DM19</accession>
<comment type="caution">
    <text evidence="3">The sequence shown here is derived from an EMBL/GenBank/DDBJ whole genome shotgun (WGS) entry which is preliminary data.</text>
</comment>